<dbReference type="InterPro" id="IPR002589">
    <property type="entry name" value="Macro_dom"/>
</dbReference>
<dbReference type="GO" id="GO:0003950">
    <property type="term" value="F:NAD+ poly-ADP-ribosyltransferase activity"/>
    <property type="evidence" value="ECO:0007669"/>
    <property type="project" value="TreeGrafter"/>
</dbReference>
<organism evidence="5 6">
    <name type="scientific">Alienimonas californiensis</name>
    <dbReference type="NCBI Taxonomy" id="2527989"/>
    <lineage>
        <taxon>Bacteria</taxon>
        <taxon>Pseudomonadati</taxon>
        <taxon>Planctomycetota</taxon>
        <taxon>Planctomycetia</taxon>
        <taxon>Planctomycetales</taxon>
        <taxon>Planctomycetaceae</taxon>
        <taxon>Alienimonas</taxon>
    </lineage>
</organism>
<evidence type="ECO:0000313" key="6">
    <source>
        <dbReference type="Proteomes" id="UP000318741"/>
    </source>
</evidence>
<dbReference type="PROSITE" id="PS51154">
    <property type="entry name" value="MACRO"/>
    <property type="match status" value="1"/>
</dbReference>
<dbReference type="KEGG" id="acaf:CA12_05710"/>
<dbReference type="PANTHER" id="PTHR14453:SF67">
    <property type="entry name" value="POLY [ADP-RIBOSE] POLYMERASE"/>
    <property type="match status" value="1"/>
</dbReference>
<dbReference type="GO" id="GO:0003714">
    <property type="term" value="F:transcription corepressor activity"/>
    <property type="evidence" value="ECO:0007669"/>
    <property type="project" value="TreeGrafter"/>
</dbReference>
<dbReference type="GO" id="GO:0005737">
    <property type="term" value="C:cytoplasm"/>
    <property type="evidence" value="ECO:0007669"/>
    <property type="project" value="TreeGrafter"/>
</dbReference>
<name>A0A517P539_9PLAN</name>
<dbReference type="SMART" id="SM00506">
    <property type="entry name" value="A1pp"/>
    <property type="match status" value="1"/>
</dbReference>
<evidence type="ECO:0000256" key="3">
    <source>
        <dbReference type="ARBA" id="ARBA00023027"/>
    </source>
</evidence>
<protein>
    <submittedName>
        <fullName evidence="5">O-acetyl-ADP-ribose deacetylase</fullName>
        <ecNumber evidence="5">3.5.1.-</ecNumber>
    </submittedName>
</protein>
<evidence type="ECO:0000313" key="5">
    <source>
        <dbReference type="EMBL" id="QDT14497.1"/>
    </source>
</evidence>
<dbReference type="SUPFAM" id="SSF52949">
    <property type="entry name" value="Macro domain-like"/>
    <property type="match status" value="1"/>
</dbReference>
<dbReference type="Gene3D" id="3.40.220.10">
    <property type="entry name" value="Leucine Aminopeptidase, subunit E, domain 1"/>
    <property type="match status" value="1"/>
</dbReference>
<dbReference type="InterPro" id="IPR043472">
    <property type="entry name" value="Macro_dom-like"/>
</dbReference>
<keyword evidence="1" id="KW-0328">Glycosyltransferase</keyword>
<accession>A0A517P539</accession>
<dbReference type="GO" id="GO:0010629">
    <property type="term" value="P:negative regulation of gene expression"/>
    <property type="evidence" value="ECO:0007669"/>
    <property type="project" value="TreeGrafter"/>
</dbReference>
<keyword evidence="2" id="KW-0808">Transferase</keyword>
<dbReference type="AlphaFoldDB" id="A0A517P539"/>
<keyword evidence="5" id="KW-0378">Hydrolase</keyword>
<dbReference type="RefSeq" id="WP_145357382.1">
    <property type="nucleotide sequence ID" value="NZ_CP036265.1"/>
</dbReference>
<dbReference type="GO" id="GO:0070212">
    <property type="term" value="P:protein poly-ADP-ribosylation"/>
    <property type="evidence" value="ECO:0007669"/>
    <property type="project" value="TreeGrafter"/>
</dbReference>
<keyword evidence="3" id="KW-0520">NAD</keyword>
<proteinExistence type="predicted"/>
<gene>
    <name evidence="5" type="primary">ymdB_2</name>
    <name evidence="5" type="ORF">CA12_05710</name>
</gene>
<dbReference type="EC" id="3.5.1.-" evidence="5"/>
<dbReference type="GO" id="GO:1990404">
    <property type="term" value="F:NAD+-protein mono-ADP-ribosyltransferase activity"/>
    <property type="evidence" value="ECO:0007669"/>
    <property type="project" value="TreeGrafter"/>
</dbReference>
<feature type="domain" description="Macro" evidence="4">
    <location>
        <begin position="1"/>
        <end position="168"/>
    </location>
</feature>
<dbReference type="EMBL" id="CP036265">
    <property type="protein sequence ID" value="QDT14497.1"/>
    <property type="molecule type" value="Genomic_DNA"/>
</dbReference>
<evidence type="ECO:0000256" key="2">
    <source>
        <dbReference type="ARBA" id="ARBA00022679"/>
    </source>
</evidence>
<dbReference type="InterPro" id="IPR052056">
    <property type="entry name" value="Mono-ARTD/PARP"/>
</dbReference>
<keyword evidence="6" id="KW-1185">Reference proteome</keyword>
<sequence length="175" mass="18708">MPPEIVAGDLLDQPTEAIVNAWNRHLIPWWLLVPHGVSGAIRQRAGTAPFRELAKHGLLPLGGAVVTGAGRLPHRAIVHVAGLGLLWTTSETAVRQGVRNALRLATERRFASIAFPRLGAGVGGANADRVERWMTEEFAAADYPGRVVLVRYAPPARPAVAPAAAPAARCRLGRF</sequence>
<dbReference type="OrthoDB" id="6194521at2"/>
<evidence type="ECO:0000259" key="4">
    <source>
        <dbReference type="PROSITE" id="PS51154"/>
    </source>
</evidence>
<dbReference type="Pfam" id="PF01661">
    <property type="entry name" value="Macro"/>
    <property type="match status" value="1"/>
</dbReference>
<dbReference type="Proteomes" id="UP000318741">
    <property type="component" value="Chromosome"/>
</dbReference>
<dbReference type="PANTHER" id="PTHR14453">
    <property type="entry name" value="PARP/ZINC FINGER CCCH TYPE DOMAIN CONTAINING PROTEIN"/>
    <property type="match status" value="1"/>
</dbReference>
<evidence type="ECO:0000256" key="1">
    <source>
        <dbReference type="ARBA" id="ARBA00022676"/>
    </source>
</evidence>
<reference evidence="5 6" key="1">
    <citation type="submission" date="2019-02" db="EMBL/GenBank/DDBJ databases">
        <title>Deep-cultivation of Planctomycetes and their phenomic and genomic characterization uncovers novel biology.</title>
        <authorList>
            <person name="Wiegand S."/>
            <person name="Jogler M."/>
            <person name="Boedeker C."/>
            <person name="Pinto D."/>
            <person name="Vollmers J."/>
            <person name="Rivas-Marin E."/>
            <person name="Kohn T."/>
            <person name="Peeters S.H."/>
            <person name="Heuer A."/>
            <person name="Rast P."/>
            <person name="Oberbeckmann S."/>
            <person name="Bunk B."/>
            <person name="Jeske O."/>
            <person name="Meyerdierks A."/>
            <person name="Storesund J.E."/>
            <person name="Kallscheuer N."/>
            <person name="Luecker S."/>
            <person name="Lage O.M."/>
            <person name="Pohl T."/>
            <person name="Merkel B.J."/>
            <person name="Hornburger P."/>
            <person name="Mueller R.-W."/>
            <person name="Bruemmer F."/>
            <person name="Labrenz M."/>
            <person name="Spormann A.M."/>
            <person name="Op den Camp H."/>
            <person name="Overmann J."/>
            <person name="Amann R."/>
            <person name="Jetten M.S.M."/>
            <person name="Mascher T."/>
            <person name="Medema M.H."/>
            <person name="Devos D.P."/>
            <person name="Kaster A.-K."/>
            <person name="Ovreas L."/>
            <person name="Rohde M."/>
            <person name="Galperin M.Y."/>
            <person name="Jogler C."/>
        </authorList>
    </citation>
    <scope>NUCLEOTIDE SEQUENCE [LARGE SCALE GENOMIC DNA]</scope>
    <source>
        <strain evidence="5 6">CA12</strain>
    </source>
</reference>
<dbReference type="GO" id="GO:0016787">
    <property type="term" value="F:hydrolase activity"/>
    <property type="evidence" value="ECO:0007669"/>
    <property type="project" value="UniProtKB-KW"/>
</dbReference>